<dbReference type="InterPro" id="IPR006059">
    <property type="entry name" value="SBP"/>
</dbReference>
<keyword evidence="1" id="KW-0732">Signal</keyword>
<comment type="caution">
    <text evidence="2">The sequence shown here is derived from an EMBL/GenBank/DDBJ whole genome shotgun (WGS) entry which is preliminary data.</text>
</comment>
<dbReference type="Gene3D" id="3.40.190.10">
    <property type="entry name" value="Periplasmic binding protein-like II"/>
    <property type="match status" value="2"/>
</dbReference>
<proteinExistence type="predicted"/>
<evidence type="ECO:0000256" key="1">
    <source>
        <dbReference type="SAM" id="SignalP"/>
    </source>
</evidence>
<dbReference type="EMBL" id="BAABYW010000001">
    <property type="protein sequence ID" value="GAA6407710.1"/>
    <property type="molecule type" value="Genomic_DNA"/>
</dbReference>
<accession>A0ABQ0B8C9</accession>
<dbReference type="Pfam" id="PF01547">
    <property type="entry name" value="SBP_bac_1"/>
    <property type="match status" value="1"/>
</dbReference>
<evidence type="ECO:0008006" key="4">
    <source>
        <dbReference type="Google" id="ProtNLM"/>
    </source>
</evidence>
<dbReference type="Proteomes" id="UP001600943">
    <property type="component" value="Unassembled WGS sequence"/>
</dbReference>
<evidence type="ECO:0000313" key="3">
    <source>
        <dbReference type="Proteomes" id="UP001600943"/>
    </source>
</evidence>
<keyword evidence="3" id="KW-1185">Reference proteome</keyword>
<feature type="chain" id="PRO_5047006100" description="Carbohydrate ABC transporter substrate-binding protein" evidence="1">
    <location>
        <begin position="25"/>
        <end position="432"/>
    </location>
</feature>
<sequence>MKKVLVKKCLLCFLITLILLQSGCGNKKNAPELYLDESIPETPITIFTQNEDVSNAIEDSCRQILNQDKNTNIVVYSDSASFYAEEGLSYRELLLKRLSSGTADDLYLIPAEDVLEFDEKGYIYDMSNLKCTENLSQDALIQSTYGEKIFSIPLSYTCFGFVWNVDMLKEYNLKVPTNLEEFLNVCETLKENGILPYGANKDFALTVPVMCAGLYDVYQSDHASQKLASLSDGTTKISSYIEKGFSFLQMMIDKGYLDPETALNTLPSREEEKNFFAEGNCAFICALYRGKAFEGYPFEIEMTPLPVLENGSICVVGADQRLAINPKSEHLDSAIAIVETLGKTKTLDSFAKNLGKISSSKNATAPDIPQSDSIIECVAGGDQIPNQDFRLHFNVWDTVRELSQQLCEGRSVEAVTKDYDSRQAEEIALYGK</sequence>
<dbReference type="PANTHER" id="PTHR43649">
    <property type="entry name" value="ARABINOSE-BINDING PROTEIN-RELATED"/>
    <property type="match status" value="1"/>
</dbReference>
<reference evidence="2 3" key="1">
    <citation type="submission" date="2024-04" db="EMBL/GenBank/DDBJ databases">
        <title>Defined microbial consortia suppress multidrug-resistant proinflammatory Enterobacteriaceae via ecological control.</title>
        <authorList>
            <person name="Furuichi M."/>
            <person name="Kawaguchi T."/>
            <person name="Pust M."/>
            <person name="Yasuma K."/>
            <person name="Plichta D."/>
            <person name="Hasegawa N."/>
            <person name="Ohya T."/>
            <person name="Bhattarai S."/>
            <person name="Sasajima S."/>
            <person name="Aoto Y."/>
            <person name="Tuganbaev T."/>
            <person name="Yaginuma M."/>
            <person name="Ueda M."/>
            <person name="Okahashi N."/>
            <person name="Amafuji K."/>
            <person name="Kiridooshi Y."/>
            <person name="Sugita K."/>
            <person name="Strazar M."/>
            <person name="Skelly A."/>
            <person name="Suda W."/>
            <person name="Hattori M."/>
            <person name="Nakamoto N."/>
            <person name="Caballero S."/>
            <person name="Norman J."/>
            <person name="Olle B."/>
            <person name="Tanoue T."/>
            <person name="Arita M."/>
            <person name="Bucci V."/>
            <person name="Atarashi K."/>
            <person name="Xavier R."/>
            <person name="Honda K."/>
        </authorList>
    </citation>
    <scope>NUCLEOTIDE SEQUENCE [LARGE SCALE GENOMIC DNA]</scope>
    <source>
        <strain evidence="3">k04-0078-D8-1</strain>
    </source>
</reference>
<organism evidence="2 3">
    <name type="scientific">Blautia hominis</name>
    <dbReference type="NCBI Taxonomy" id="2025493"/>
    <lineage>
        <taxon>Bacteria</taxon>
        <taxon>Bacillati</taxon>
        <taxon>Bacillota</taxon>
        <taxon>Clostridia</taxon>
        <taxon>Lachnospirales</taxon>
        <taxon>Lachnospiraceae</taxon>
        <taxon>Blautia</taxon>
    </lineage>
</organism>
<name>A0ABQ0B8C9_9FIRM</name>
<evidence type="ECO:0000313" key="2">
    <source>
        <dbReference type="EMBL" id="GAA6407710.1"/>
    </source>
</evidence>
<feature type="signal peptide" evidence="1">
    <location>
        <begin position="1"/>
        <end position="24"/>
    </location>
</feature>
<dbReference type="InterPro" id="IPR050490">
    <property type="entry name" value="Bact_solute-bd_prot1"/>
</dbReference>
<dbReference type="SUPFAM" id="SSF53850">
    <property type="entry name" value="Periplasmic binding protein-like II"/>
    <property type="match status" value="1"/>
</dbReference>
<protein>
    <recommendedName>
        <fullName evidence="4">Carbohydrate ABC transporter substrate-binding protein</fullName>
    </recommendedName>
</protein>
<gene>
    <name evidence="2" type="ORF">K040078D81_18270</name>
</gene>